<keyword evidence="8" id="KW-1133">Transmembrane helix</keyword>
<protein>
    <recommendedName>
        <fullName evidence="4">RING-type E3 ubiquitin transferase</fullName>
        <ecNumber evidence="4">2.3.2.27</ecNumber>
    </recommendedName>
</protein>
<keyword evidence="13" id="KW-1185">Reference proteome</keyword>
<keyword evidence="5" id="KW-0808">Transferase</keyword>
<dbReference type="Gramene" id="KQJ99640">
    <property type="protein sequence ID" value="KQJ99640"/>
    <property type="gene ID" value="BRADI_3g44450v3"/>
</dbReference>
<evidence type="ECO:0000256" key="9">
    <source>
        <dbReference type="ARBA" id="ARBA00023136"/>
    </source>
</evidence>
<evidence type="ECO:0000256" key="3">
    <source>
        <dbReference type="ARBA" id="ARBA00004906"/>
    </source>
</evidence>
<gene>
    <name evidence="11" type="ORF">BRADI_3g44450v3</name>
</gene>
<sequence length="243" mass="26643">MLSTNIVAALSQLRHMKSDPDVVPYISLAMLGAQALGHGVALVTADAKKMMMPAAAAAWRWRPTYDGYRTDIHGLQHSWDIVDGCVRALALATLLITLRIARKARRARAQSPPLEPGRVPCDWVPLLCAHLGVLLFVLAVHCLDTPGMSTTTADPQTIYYEARAEPYTPPSRAWGAAAVVERSARLNLGMTTPETKFGAFDQYKVAAQPRLVFSWPSWCDDMVIDLLASGGTSRDQSIHKFYP</sequence>
<reference evidence="11 12" key="1">
    <citation type="journal article" date="2010" name="Nature">
        <title>Genome sequencing and analysis of the model grass Brachypodium distachyon.</title>
        <authorList>
            <consortium name="International Brachypodium Initiative"/>
        </authorList>
    </citation>
    <scope>NUCLEOTIDE SEQUENCE [LARGE SCALE GENOMIC DNA]</scope>
    <source>
        <strain evidence="11 12">Bd21</strain>
    </source>
</reference>
<keyword evidence="6" id="KW-0812">Transmembrane</keyword>
<evidence type="ECO:0000313" key="11">
    <source>
        <dbReference type="EMBL" id="KQJ99640.1"/>
    </source>
</evidence>
<dbReference type="PANTHER" id="PTHR33389:SF16">
    <property type="entry name" value="BACTERIAL IG-LIKE DOMAIN-CONTAINING PROTEIN"/>
    <property type="match status" value="1"/>
</dbReference>
<dbReference type="Pfam" id="PF11145">
    <property type="entry name" value="DUF2921"/>
    <property type="match status" value="1"/>
</dbReference>
<evidence type="ECO:0000256" key="7">
    <source>
        <dbReference type="ARBA" id="ARBA00022786"/>
    </source>
</evidence>
<dbReference type="InParanoid" id="I1IA25"/>
<evidence type="ECO:0000256" key="8">
    <source>
        <dbReference type="ARBA" id="ARBA00022989"/>
    </source>
</evidence>
<evidence type="ECO:0000256" key="2">
    <source>
        <dbReference type="ARBA" id="ARBA00004127"/>
    </source>
</evidence>
<reference evidence="11" key="2">
    <citation type="submission" date="2017-06" db="EMBL/GenBank/DDBJ databases">
        <title>WGS assembly of Brachypodium distachyon.</title>
        <authorList>
            <consortium name="The International Brachypodium Initiative"/>
            <person name="Lucas S."/>
            <person name="Harmon-Smith M."/>
            <person name="Lail K."/>
            <person name="Tice H."/>
            <person name="Grimwood J."/>
            <person name="Bruce D."/>
            <person name="Barry K."/>
            <person name="Shu S."/>
            <person name="Lindquist E."/>
            <person name="Wang M."/>
            <person name="Pitluck S."/>
            <person name="Vogel J.P."/>
            <person name="Garvin D.F."/>
            <person name="Mockler T.C."/>
            <person name="Schmutz J."/>
            <person name="Rokhsar D."/>
            <person name="Bevan M.W."/>
        </authorList>
    </citation>
    <scope>NUCLEOTIDE SEQUENCE</scope>
    <source>
        <strain evidence="11">Bd21</strain>
    </source>
</reference>
<keyword evidence="9" id="KW-0472">Membrane</keyword>
<dbReference type="EMBL" id="CM000882">
    <property type="protein sequence ID" value="KQJ99640.1"/>
    <property type="molecule type" value="Genomic_DNA"/>
</dbReference>
<evidence type="ECO:0000313" key="13">
    <source>
        <dbReference type="Proteomes" id="UP000008810"/>
    </source>
</evidence>
<dbReference type="InterPro" id="IPR021319">
    <property type="entry name" value="DUF2921"/>
</dbReference>
<comment type="subcellular location">
    <subcellularLocation>
        <location evidence="2">Endomembrane system</location>
        <topology evidence="2">Multi-pass membrane protein</topology>
    </subcellularLocation>
</comment>
<comment type="pathway">
    <text evidence="3">Protein modification; protein ubiquitination.</text>
</comment>
<dbReference type="eggNOG" id="ENOG502QUZB">
    <property type="taxonomic scope" value="Eukaryota"/>
</dbReference>
<evidence type="ECO:0000256" key="6">
    <source>
        <dbReference type="ARBA" id="ARBA00022692"/>
    </source>
</evidence>
<proteinExistence type="predicted"/>
<evidence type="ECO:0000256" key="4">
    <source>
        <dbReference type="ARBA" id="ARBA00012483"/>
    </source>
</evidence>
<organism evidence="11">
    <name type="scientific">Brachypodium distachyon</name>
    <name type="common">Purple false brome</name>
    <name type="synonym">Trachynia distachya</name>
    <dbReference type="NCBI Taxonomy" id="15368"/>
    <lineage>
        <taxon>Eukaryota</taxon>
        <taxon>Viridiplantae</taxon>
        <taxon>Streptophyta</taxon>
        <taxon>Embryophyta</taxon>
        <taxon>Tracheophyta</taxon>
        <taxon>Spermatophyta</taxon>
        <taxon>Magnoliopsida</taxon>
        <taxon>Liliopsida</taxon>
        <taxon>Poales</taxon>
        <taxon>Poaceae</taxon>
        <taxon>BOP clade</taxon>
        <taxon>Pooideae</taxon>
        <taxon>Stipodae</taxon>
        <taxon>Brachypodieae</taxon>
        <taxon>Brachypodium</taxon>
    </lineage>
</organism>
<dbReference type="STRING" id="15368.I1IA25"/>
<evidence type="ECO:0000259" key="10">
    <source>
        <dbReference type="Pfam" id="PF11145"/>
    </source>
</evidence>
<dbReference type="GO" id="GO:0061630">
    <property type="term" value="F:ubiquitin protein ligase activity"/>
    <property type="evidence" value="ECO:0007669"/>
    <property type="project" value="UniProtKB-EC"/>
</dbReference>
<dbReference type="PANTHER" id="PTHR33389">
    <property type="entry name" value="FAMILY PROTEIN, PUTATIVE (DUF2921)-RELATED"/>
    <property type="match status" value="1"/>
</dbReference>
<evidence type="ECO:0000256" key="5">
    <source>
        <dbReference type="ARBA" id="ARBA00022679"/>
    </source>
</evidence>
<evidence type="ECO:0000256" key="1">
    <source>
        <dbReference type="ARBA" id="ARBA00000900"/>
    </source>
</evidence>
<dbReference type="EC" id="2.3.2.27" evidence="4"/>
<evidence type="ECO:0000313" key="12">
    <source>
        <dbReference type="EnsemblPlants" id="KQJ99640"/>
    </source>
</evidence>
<dbReference type="GO" id="GO:0012505">
    <property type="term" value="C:endomembrane system"/>
    <property type="evidence" value="ECO:0007669"/>
    <property type="project" value="UniProtKB-SubCell"/>
</dbReference>
<keyword evidence="7" id="KW-0833">Ubl conjugation pathway</keyword>
<comment type="catalytic activity">
    <reaction evidence="1">
        <text>S-ubiquitinyl-[E2 ubiquitin-conjugating enzyme]-L-cysteine + [acceptor protein]-L-lysine = [E2 ubiquitin-conjugating enzyme]-L-cysteine + N(6)-ubiquitinyl-[acceptor protein]-L-lysine.</text>
        <dbReference type="EC" id="2.3.2.27"/>
    </reaction>
</comment>
<name>I1IA25_BRADI</name>
<dbReference type="HOGENOM" id="CLU_1143938_0_0_1"/>
<dbReference type="Proteomes" id="UP000008810">
    <property type="component" value="Chromosome 3"/>
</dbReference>
<feature type="domain" description="SWEET-like" evidence="10">
    <location>
        <begin position="3"/>
        <end position="140"/>
    </location>
</feature>
<accession>I1IA25</accession>
<dbReference type="EnsemblPlants" id="KQJ99640">
    <property type="protein sequence ID" value="KQJ99640"/>
    <property type="gene ID" value="BRADI_3g44450v3"/>
</dbReference>
<reference evidence="12" key="3">
    <citation type="submission" date="2018-08" db="UniProtKB">
        <authorList>
            <consortium name="EnsemblPlants"/>
        </authorList>
    </citation>
    <scope>IDENTIFICATION</scope>
    <source>
        <strain evidence="12">cv. Bd21</strain>
    </source>
</reference>
<dbReference type="AlphaFoldDB" id="I1IA25"/>